<keyword evidence="10" id="KW-0175">Coiled coil</keyword>
<reference evidence="11" key="2">
    <citation type="journal article" date="2021" name="PeerJ">
        <title>Extensive microbial diversity within the chicken gut microbiome revealed by metagenomics and culture.</title>
        <authorList>
            <person name="Gilroy R."/>
            <person name="Ravi A."/>
            <person name="Getino M."/>
            <person name="Pursley I."/>
            <person name="Horton D.L."/>
            <person name="Alikhan N.F."/>
            <person name="Baker D."/>
            <person name="Gharbi K."/>
            <person name="Hall N."/>
            <person name="Watson M."/>
            <person name="Adriaenssens E.M."/>
            <person name="Foster-Nyarko E."/>
            <person name="Jarju S."/>
            <person name="Secka A."/>
            <person name="Antonio M."/>
            <person name="Oren A."/>
            <person name="Chaudhuri R.R."/>
            <person name="La Ragione R."/>
            <person name="Hildebrand F."/>
            <person name="Pallen M.J."/>
        </authorList>
    </citation>
    <scope>NUCLEOTIDE SEQUENCE</scope>
    <source>
        <strain evidence="11">17213</strain>
    </source>
</reference>
<dbReference type="GO" id="GO:0032153">
    <property type="term" value="C:cell division site"/>
    <property type="evidence" value="ECO:0007669"/>
    <property type="project" value="UniProtKB-UniRule"/>
</dbReference>
<keyword evidence="6 8" id="KW-0472">Membrane</keyword>
<evidence type="ECO:0000256" key="10">
    <source>
        <dbReference type="SAM" id="Coils"/>
    </source>
</evidence>
<comment type="similarity">
    <text evidence="8">Belongs to the FtsL family.</text>
</comment>
<evidence type="ECO:0000256" key="3">
    <source>
        <dbReference type="ARBA" id="ARBA00022618"/>
    </source>
</evidence>
<organism evidence="11 12">
    <name type="scientific">Candidatus Avisuccinivibrio stercorigallinarum</name>
    <dbReference type="NCBI Taxonomy" id="2840704"/>
    <lineage>
        <taxon>Bacteria</taxon>
        <taxon>Pseudomonadati</taxon>
        <taxon>Pseudomonadota</taxon>
        <taxon>Gammaproteobacteria</taxon>
        <taxon>Aeromonadales</taxon>
        <taxon>Succinivibrionaceae</taxon>
        <taxon>Succinivibrionaceae incertae sedis</taxon>
        <taxon>Candidatus Avisuccinivibrio</taxon>
    </lineage>
</organism>
<dbReference type="EMBL" id="JADINH010000029">
    <property type="protein sequence ID" value="MBO8415083.1"/>
    <property type="molecule type" value="Genomic_DNA"/>
</dbReference>
<gene>
    <name evidence="8 11" type="primary">ftsL</name>
    <name evidence="11" type="ORF">IAB19_01720</name>
</gene>
<evidence type="ECO:0000256" key="4">
    <source>
        <dbReference type="ARBA" id="ARBA00022692"/>
    </source>
</evidence>
<comment type="function">
    <text evidence="8">Essential cell division protein. May link together the upstream cell division proteins, which are predominantly cytoplasmic, with the downstream cell division proteins, which are predominantly periplasmic.</text>
</comment>
<feature type="coiled-coil region" evidence="10">
    <location>
        <begin position="155"/>
        <end position="182"/>
    </location>
</feature>
<dbReference type="GO" id="GO:0005886">
    <property type="term" value="C:plasma membrane"/>
    <property type="evidence" value="ECO:0007669"/>
    <property type="project" value="UniProtKB-SubCell"/>
</dbReference>
<evidence type="ECO:0000256" key="8">
    <source>
        <dbReference type="HAMAP-Rule" id="MF_00910"/>
    </source>
</evidence>
<dbReference type="InterPro" id="IPR011922">
    <property type="entry name" value="Cell_div_FtsL"/>
</dbReference>
<dbReference type="NCBIfam" id="TIGR02209">
    <property type="entry name" value="ftsL_broad"/>
    <property type="match status" value="1"/>
</dbReference>
<keyword evidence="7 8" id="KW-0131">Cell cycle</keyword>
<proteinExistence type="inferred from homology"/>
<comment type="subunit">
    <text evidence="8">Part of a complex composed of FtsB, FtsL and FtsQ.</text>
</comment>
<dbReference type="AlphaFoldDB" id="A0A9D9DB02"/>
<evidence type="ECO:0000313" key="11">
    <source>
        <dbReference type="EMBL" id="MBO8415083.1"/>
    </source>
</evidence>
<dbReference type="GO" id="GO:0043093">
    <property type="term" value="P:FtsZ-dependent cytokinesis"/>
    <property type="evidence" value="ECO:0007669"/>
    <property type="project" value="UniProtKB-UniRule"/>
</dbReference>
<dbReference type="Pfam" id="PF04999">
    <property type="entry name" value="FtsL"/>
    <property type="match status" value="1"/>
</dbReference>
<evidence type="ECO:0000256" key="6">
    <source>
        <dbReference type="ARBA" id="ARBA00023136"/>
    </source>
</evidence>
<dbReference type="Proteomes" id="UP000823631">
    <property type="component" value="Unassembled WGS sequence"/>
</dbReference>
<keyword evidence="2 8" id="KW-1003">Cell membrane</keyword>
<comment type="subcellular location">
    <subcellularLocation>
        <location evidence="8">Cell inner membrane</location>
        <topology evidence="8">Single-pass type II membrane protein</topology>
    </subcellularLocation>
    <subcellularLocation>
        <location evidence="1">Cell membrane</location>
        <topology evidence="1">Single-pass type II membrane protein</topology>
    </subcellularLocation>
    <text evidence="8">Localizes to the division septum where it forms a ring structure.</text>
</comment>
<keyword evidence="4 8" id="KW-0812">Transmembrane</keyword>
<comment type="caution">
    <text evidence="11">The sequence shown here is derived from an EMBL/GenBank/DDBJ whole genome shotgun (WGS) entry which is preliminary data.</text>
</comment>
<evidence type="ECO:0000256" key="1">
    <source>
        <dbReference type="ARBA" id="ARBA00004401"/>
    </source>
</evidence>
<evidence type="ECO:0000313" key="12">
    <source>
        <dbReference type="Proteomes" id="UP000823631"/>
    </source>
</evidence>
<evidence type="ECO:0000256" key="5">
    <source>
        <dbReference type="ARBA" id="ARBA00022989"/>
    </source>
</evidence>
<keyword evidence="3 8" id="KW-0132">Cell division</keyword>
<sequence length="216" mass="23952">MAQSNAAFKAEAQIKTLPDGSYSYETVPGSLETEQELLPKEEGTLLTLPGDVERNPALLEELSRPYTDLSSAEGLAMQQLQSGAARPPQVYEIEIDSSKLSFGSTAARRSRPAAEPELKLVPSLMADLGDNFFTYLLGVVLCALALFKVYQVQETREVTALLNEVRQENEDLQRQWLLLTSERQTLSEHARIRKAAAEQLQMRAPKTDAELMIAVK</sequence>
<name>A0A9D9DB02_9GAMM</name>
<keyword evidence="5 8" id="KW-1133">Transmembrane helix</keyword>
<evidence type="ECO:0000256" key="7">
    <source>
        <dbReference type="ARBA" id="ARBA00023306"/>
    </source>
</evidence>
<keyword evidence="8" id="KW-0997">Cell inner membrane</keyword>
<accession>A0A9D9DB02</accession>
<reference evidence="11" key="1">
    <citation type="submission" date="2020-10" db="EMBL/GenBank/DDBJ databases">
        <authorList>
            <person name="Gilroy R."/>
        </authorList>
    </citation>
    <scope>NUCLEOTIDE SEQUENCE</scope>
    <source>
        <strain evidence="11">17213</strain>
    </source>
</reference>
<dbReference type="PANTHER" id="PTHR37479">
    <property type="entry name" value="CELL DIVISION PROTEIN FTSL"/>
    <property type="match status" value="1"/>
</dbReference>
<evidence type="ECO:0000256" key="9">
    <source>
        <dbReference type="NCBIfam" id="TIGR02209"/>
    </source>
</evidence>
<dbReference type="HAMAP" id="MF_00910">
    <property type="entry name" value="FtsL"/>
    <property type="match status" value="1"/>
</dbReference>
<evidence type="ECO:0000256" key="2">
    <source>
        <dbReference type="ARBA" id="ARBA00022475"/>
    </source>
</evidence>
<protein>
    <recommendedName>
        <fullName evidence="8 9">Cell division protein FtsL</fullName>
    </recommendedName>
</protein>
<dbReference type="PANTHER" id="PTHR37479:SF1">
    <property type="entry name" value="CELL DIVISION PROTEIN FTSL"/>
    <property type="match status" value="1"/>
</dbReference>